<dbReference type="PANTHER" id="PTHR24232">
    <property type="entry name" value="G-PROTEIN COUPLED RECEPTOR"/>
    <property type="match status" value="1"/>
</dbReference>
<keyword evidence="8" id="KW-0807">Transducer</keyword>
<accession>A0A3N0YMH9</accession>
<name>A0A3N0YMH9_ANAGA</name>
<proteinExistence type="predicted"/>
<dbReference type="SUPFAM" id="SSF81321">
    <property type="entry name" value="Family A G protein-coupled receptor-like"/>
    <property type="match status" value="1"/>
</dbReference>
<feature type="transmembrane region" description="Helical" evidence="9">
    <location>
        <begin position="218"/>
        <end position="239"/>
    </location>
</feature>
<evidence type="ECO:0000313" key="12">
    <source>
        <dbReference type="Proteomes" id="UP000281406"/>
    </source>
</evidence>
<feature type="transmembrane region" description="Helical" evidence="9">
    <location>
        <begin position="66"/>
        <end position="85"/>
    </location>
</feature>
<feature type="transmembrane region" description="Helical" evidence="9">
    <location>
        <begin position="171"/>
        <end position="197"/>
    </location>
</feature>
<gene>
    <name evidence="11" type="ORF">DPX16_13092</name>
</gene>
<keyword evidence="6 11" id="KW-0675">Receptor</keyword>
<feature type="transmembrane region" description="Helical" evidence="9">
    <location>
        <begin position="144"/>
        <end position="165"/>
    </location>
</feature>
<evidence type="ECO:0000256" key="8">
    <source>
        <dbReference type="ARBA" id="ARBA00023224"/>
    </source>
</evidence>
<comment type="subcellular location">
    <subcellularLocation>
        <location evidence="1">Membrane</location>
        <topology evidence="1">Multi-pass membrane protein</topology>
    </subcellularLocation>
</comment>
<evidence type="ECO:0000259" key="10">
    <source>
        <dbReference type="PROSITE" id="PS50262"/>
    </source>
</evidence>
<evidence type="ECO:0000313" key="11">
    <source>
        <dbReference type="EMBL" id="ROL47377.1"/>
    </source>
</evidence>
<feature type="domain" description="G-protein coupled receptors family 1 profile" evidence="10">
    <location>
        <begin position="45"/>
        <end position="273"/>
    </location>
</feature>
<sequence length="286" mass="32843">MNYSAAVDPTFEVFPSTNLTAFENTPVTTMTICVLIFSLLFGLPTHSYVIWLIITRTGNGVASEFLNLNLTVCEIIFCLFALIYLQKLISPSHQELVRLITLRFLTGNIITVRPLFQCLMCVERYLAVVHPVTFLKYKPLRYRVICCTVAWIAGLGSCFFCIFILMSLKIFMWFSFVQFLLFFSIQLFCLVAVLRALKQSGPGERGREREEENHMKRRAFKIIVILTVTMLIIVLPFIISRFLNILLQKDVEEVSVFSLFCFVLGGFVPAVLYLRRVGKLPFFKPP</sequence>
<dbReference type="InterPro" id="IPR000276">
    <property type="entry name" value="GPCR_Rhodpsn"/>
</dbReference>
<organism evidence="11 12">
    <name type="scientific">Anabarilius grahami</name>
    <name type="common">Kanglang fish</name>
    <name type="synonym">Barilius grahami</name>
    <dbReference type="NCBI Taxonomy" id="495550"/>
    <lineage>
        <taxon>Eukaryota</taxon>
        <taxon>Metazoa</taxon>
        <taxon>Chordata</taxon>
        <taxon>Craniata</taxon>
        <taxon>Vertebrata</taxon>
        <taxon>Euteleostomi</taxon>
        <taxon>Actinopterygii</taxon>
        <taxon>Neopterygii</taxon>
        <taxon>Teleostei</taxon>
        <taxon>Ostariophysi</taxon>
        <taxon>Cypriniformes</taxon>
        <taxon>Xenocyprididae</taxon>
        <taxon>Xenocypridinae</taxon>
        <taxon>Xenocypridinae incertae sedis</taxon>
        <taxon>Anabarilius</taxon>
    </lineage>
</organism>
<feature type="transmembrane region" description="Helical" evidence="9">
    <location>
        <begin position="254"/>
        <end position="274"/>
    </location>
</feature>
<dbReference type="PANTHER" id="PTHR24232:SF53">
    <property type="entry name" value="G-PROTEIN COUPLED RECEPTORS FAMILY 1 PROFILE DOMAIN-CONTAINING PROTEIN"/>
    <property type="match status" value="1"/>
</dbReference>
<evidence type="ECO:0000256" key="6">
    <source>
        <dbReference type="ARBA" id="ARBA00023170"/>
    </source>
</evidence>
<evidence type="ECO:0000256" key="7">
    <source>
        <dbReference type="ARBA" id="ARBA00023180"/>
    </source>
</evidence>
<dbReference type="Gene3D" id="1.20.1070.10">
    <property type="entry name" value="Rhodopsin 7-helix transmembrane proteins"/>
    <property type="match status" value="1"/>
</dbReference>
<evidence type="ECO:0000256" key="4">
    <source>
        <dbReference type="ARBA" id="ARBA00023040"/>
    </source>
</evidence>
<feature type="transmembrane region" description="Helical" evidence="9">
    <location>
        <begin position="29"/>
        <end position="54"/>
    </location>
</feature>
<feature type="transmembrane region" description="Helical" evidence="9">
    <location>
        <begin position="97"/>
        <end position="116"/>
    </location>
</feature>
<dbReference type="InterPro" id="IPR017452">
    <property type="entry name" value="GPCR_Rhodpsn_7TM"/>
</dbReference>
<dbReference type="Proteomes" id="UP000281406">
    <property type="component" value="Unassembled WGS sequence"/>
</dbReference>
<dbReference type="EMBL" id="RJVU01035392">
    <property type="protein sequence ID" value="ROL47377.1"/>
    <property type="molecule type" value="Genomic_DNA"/>
</dbReference>
<dbReference type="GO" id="GO:0035025">
    <property type="term" value="P:positive regulation of Rho protein signal transduction"/>
    <property type="evidence" value="ECO:0007669"/>
    <property type="project" value="TreeGrafter"/>
</dbReference>
<evidence type="ECO:0000256" key="5">
    <source>
        <dbReference type="ARBA" id="ARBA00023136"/>
    </source>
</evidence>
<comment type="caution">
    <text evidence="11">The sequence shown here is derived from an EMBL/GenBank/DDBJ whole genome shotgun (WGS) entry which is preliminary data.</text>
</comment>
<reference evidence="11 12" key="1">
    <citation type="submission" date="2018-10" db="EMBL/GenBank/DDBJ databases">
        <title>Genome assembly for a Yunnan-Guizhou Plateau 3E fish, Anabarilius grahami (Regan), and its evolutionary and genetic applications.</title>
        <authorList>
            <person name="Jiang W."/>
        </authorList>
    </citation>
    <scope>NUCLEOTIDE SEQUENCE [LARGE SCALE GENOMIC DNA]</scope>
    <source>
        <strain evidence="11">AG-KIZ</strain>
        <tissue evidence="11">Muscle</tissue>
    </source>
</reference>
<keyword evidence="5 9" id="KW-0472">Membrane</keyword>
<dbReference type="GO" id="GO:0005886">
    <property type="term" value="C:plasma membrane"/>
    <property type="evidence" value="ECO:0007669"/>
    <property type="project" value="TreeGrafter"/>
</dbReference>
<dbReference type="GO" id="GO:0004930">
    <property type="term" value="F:G protein-coupled receptor activity"/>
    <property type="evidence" value="ECO:0007669"/>
    <property type="project" value="UniProtKB-KW"/>
</dbReference>
<keyword evidence="12" id="KW-1185">Reference proteome</keyword>
<keyword evidence="4" id="KW-0297">G-protein coupled receptor</keyword>
<evidence type="ECO:0000256" key="2">
    <source>
        <dbReference type="ARBA" id="ARBA00022692"/>
    </source>
</evidence>
<dbReference type="Pfam" id="PF00001">
    <property type="entry name" value="7tm_1"/>
    <property type="match status" value="1"/>
</dbReference>
<evidence type="ECO:0000256" key="1">
    <source>
        <dbReference type="ARBA" id="ARBA00004141"/>
    </source>
</evidence>
<dbReference type="OrthoDB" id="8960839at2759"/>
<keyword evidence="2 9" id="KW-0812">Transmembrane</keyword>
<evidence type="ECO:0000256" key="3">
    <source>
        <dbReference type="ARBA" id="ARBA00022989"/>
    </source>
</evidence>
<dbReference type="AlphaFoldDB" id="A0A3N0YMH9"/>
<keyword evidence="3 9" id="KW-1133">Transmembrane helix</keyword>
<dbReference type="GO" id="GO:0007200">
    <property type="term" value="P:phospholipase C-activating G protein-coupled receptor signaling pathway"/>
    <property type="evidence" value="ECO:0007669"/>
    <property type="project" value="TreeGrafter"/>
</dbReference>
<protein>
    <submittedName>
        <fullName evidence="11">G-protein coupled receptor 4</fullName>
    </submittedName>
</protein>
<dbReference type="PROSITE" id="PS50262">
    <property type="entry name" value="G_PROTEIN_RECEP_F1_2"/>
    <property type="match status" value="1"/>
</dbReference>
<keyword evidence="7" id="KW-0325">Glycoprotein</keyword>
<evidence type="ECO:0000256" key="9">
    <source>
        <dbReference type="SAM" id="Phobius"/>
    </source>
</evidence>